<comment type="caution">
    <text evidence="2">The sequence shown here is derived from an EMBL/GenBank/DDBJ whole genome shotgun (WGS) entry which is preliminary data.</text>
</comment>
<feature type="transmembrane region" description="Helical" evidence="1">
    <location>
        <begin position="52"/>
        <end position="73"/>
    </location>
</feature>
<dbReference type="Proteomes" id="UP001596328">
    <property type="component" value="Unassembled WGS sequence"/>
</dbReference>
<dbReference type="EMBL" id="JBHSWU010000009">
    <property type="protein sequence ID" value="MFC6723263.1"/>
    <property type="molecule type" value="Genomic_DNA"/>
</dbReference>
<protein>
    <submittedName>
        <fullName evidence="2">Uncharacterized protein</fullName>
    </submittedName>
</protein>
<proteinExistence type="predicted"/>
<evidence type="ECO:0000256" key="1">
    <source>
        <dbReference type="SAM" id="Phobius"/>
    </source>
</evidence>
<evidence type="ECO:0000313" key="2">
    <source>
        <dbReference type="EMBL" id="MFC6723263.1"/>
    </source>
</evidence>
<feature type="transmembrane region" description="Helical" evidence="1">
    <location>
        <begin position="85"/>
        <end position="104"/>
    </location>
</feature>
<evidence type="ECO:0000313" key="3">
    <source>
        <dbReference type="Proteomes" id="UP001596328"/>
    </source>
</evidence>
<reference evidence="2 3" key="1">
    <citation type="journal article" date="2019" name="Int. J. Syst. Evol. Microbiol.">
        <title>The Global Catalogue of Microorganisms (GCM) 10K type strain sequencing project: providing services to taxonomists for standard genome sequencing and annotation.</title>
        <authorList>
            <consortium name="The Broad Institute Genomics Platform"/>
            <consortium name="The Broad Institute Genome Sequencing Center for Infectious Disease"/>
            <person name="Wu L."/>
            <person name="Ma J."/>
        </authorList>
    </citation>
    <scope>NUCLEOTIDE SEQUENCE [LARGE SCALE GENOMIC DNA]</scope>
    <source>
        <strain evidence="2 3">NBRC 111368</strain>
    </source>
</reference>
<name>A0ABD5RV33_9EURY</name>
<gene>
    <name evidence="2" type="ORF">ACFQE1_02410</name>
</gene>
<dbReference type="AlphaFoldDB" id="A0ABD5RV33"/>
<keyword evidence="1" id="KW-0812">Transmembrane</keyword>
<feature type="transmembrane region" description="Helical" evidence="1">
    <location>
        <begin position="16"/>
        <end position="40"/>
    </location>
</feature>
<keyword evidence="3" id="KW-1185">Reference proteome</keyword>
<sequence>MNGVLLQMRSPSTDPLIALAVIGLSLLAVALSLVIAVALVRGYLRGPGRTRMLYLATGLLLITTVPELLRLGLPTLTTVGTVGRSVLTSACELTGLGAILWAVYGGRS</sequence>
<accession>A0ABD5RV33</accession>
<keyword evidence="1" id="KW-1133">Transmembrane helix</keyword>
<keyword evidence="1" id="KW-0472">Membrane</keyword>
<organism evidence="2 3">
    <name type="scientific">Halobium palmae</name>
    <dbReference type="NCBI Taxonomy" id="1776492"/>
    <lineage>
        <taxon>Archaea</taxon>
        <taxon>Methanobacteriati</taxon>
        <taxon>Methanobacteriota</taxon>
        <taxon>Stenosarchaea group</taxon>
        <taxon>Halobacteria</taxon>
        <taxon>Halobacteriales</taxon>
        <taxon>Haloferacaceae</taxon>
        <taxon>Halobium</taxon>
    </lineage>
</organism>